<dbReference type="InterPro" id="IPR051398">
    <property type="entry name" value="Polysacch_Deacetylase"/>
</dbReference>
<evidence type="ECO:0000313" key="6">
    <source>
        <dbReference type="Proteomes" id="UP001183202"/>
    </source>
</evidence>
<reference evidence="6" key="1">
    <citation type="submission" date="2023-07" db="EMBL/GenBank/DDBJ databases">
        <title>30 novel species of actinomycetes from the DSMZ collection.</title>
        <authorList>
            <person name="Nouioui I."/>
        </authorList>
    </citation>
    <scope>NUCLEOTIDE SEQUENCE [LARGE SCALE GENOMIC DNA]</scope>
    <source>
        <strain evidence="6">DSM 45834</strain>
    </source>
</reference>
<gene>
    <name evidence="5" type="ORF">RM445_04090</name>
</gene>
<dbReference type="GO" id="GO:0016787">
    <property type="term" value="F:hydrolase activity"/>
    <property type="evidence" value="ECO:0007669"/>
    <property type="project" value="UniProtKB-KW"/>
</dbReference>
<organism evidence="5 6">
    <name type="scientific">Pseudonocardia charpentierae</name>
    <dbReference type="NCBI Taxonomy" id="3075545"/>
    <lineage>
        <taxon>Bacteria</taxon>
        <taxon>Bacillati</taxon>
        <taxon>Actinomycetota</taxon>
        <taxon>Actinomycetes</taxon>
        <taxon>Pseudonocardiales</taxon>
        <taxon>Pseudonocardiaceae</taxon>
        <taxon>Pseudonocardia</taxon>
    </lineage>
</organism>
<dbReference type="Proteomes" id="UP001183202">
    <property type="component" value="Unassembled WGS sequence"/>
</dbReference>
<evidence type="ECO:0000313" key="5">
    <source>
        <dbReference type="EMBL" id="MDT0348699.1"/>
    </source>
</evidence>
<dbReference type="CDD" id="cd10918">
    <property type="entry name" value="CE4_NodB_like_5s_6s"/>
    <property type="match status" value="1"/>
</dbReference>
<accession>A0ABU2N7R6</accession>
<dbReference type="RefSeq" id="WP_311554629.1">
    <property type="nucleotide sequence ID" value="NZ_JAVREJ010000002.1"/>
</dbReference>
<evidence type="ECO:0000256" key="1">
    <source>
        <dbReference type="ARBA" id="ARBA00004613"/>
    </source>
</evidence>
<evidence type="ECO:0000259" key="4">
    <source>
        <dbReference type="PROSITE" id="PS51677"/>
    </source>
</evidence>
<evidence type="ECO:0000256" key="2">
    <source>
        <dbReference type="ARBA" id="ARBA00022729"/>
    </source>
</evidence>
<dbReference type="Pfam" id="PF01522">
    <property type="entry name" value="Polysacc_deac_1"/>
    <property type="match status" value="1"/>
</dbReference>
<keyword evidence="6" id="KW-1185">Reference proteome</keyword>
<name>A0ABU2N7R6_9PSEU</name>
<dbReference type="Gene3D" id="3.20.20.370">
    <property type="entry name" value="Glycoside hydrolase/deacetylase"/>
    <property type="match status" value="1"/>
</dbReference>
<feature type="compositionally biased region" description="Polar residues" evidence="3">
    <location>
        <begin position="1"/>
        <end position="12"/>
    </location>
</feature>
<comment type="caution">
    <text evidence="5">The sequence shown here is derived from an EMBL/GenBank/DDBJ whole genome shotgun (WGS) entry which is preliminary data.</text>
</comment>
<feature type="domain" description="NodB homology" evidence="4">
    <location>
        <begin position="88"/>
        <end position="286"/>
    </location>
</feature>
<dbReference type="EMBL" id="JAVREJ010000002">
    <property type="protein sequence ID" value="MDT0348699.1"/>
    <property type="molecule type" value="Genomic_DNA"/>
</dbReference>
<dbReference type="PANTHER" id="PTHR34216:SF3">
    <property type="entry name" value="POLY-BETA-1,6-N-ACETYL-D-GLUCOSAMINE N-DEACETYLASE"/>
    <property type="match status" value="1"/>
</dbReference>
<feature type="region of interest" description="Disordered" evidence="3">
    <location>
        <begin position="1"/>
        <end position="23"/>
    </location>
</feature>
<dbReference type="PROSITE" id="PS51677">
    <property type="entry name" value="NODB"/>
    <property type="match status" value="1"/>
</dbReference>
<dbReference type="SUPFAM" id="SSF88713">
    <property type="entry name" value="Glycoside hydrolase/deacetylase"/>
    <property type="match status" value="1"/>
</dbReference>
<dbReference type="PANTHER" id="PTHR34216">
    <property type="match status" value="1"/>
</dbReference>
<keyword evidence="5" id="KW-0378">Hydrolase</keyword>
<evidence type="ECO:0000256" key="3">
    <source>
        <dbReference type="SAM" id="MobiDB-lite"/>
    </source>
</evidence>
<dbReference type="EC" id="3.-.-.-" evidence="5"/>
<comment type="subcellular location">
    <subcellularLocation>
        <location evidence="1">Secreted</location>
    </subcellularLocation>
</comment>
<sequence>MPVRDTVSQGALTSGVAHDPGRRGLPRWSPRVLMYHYFGAPPGPDPEKLFIDRPMFEAQLDHLDRTGWRALSLDEYLAALDGAPTPRRSFLLTIDDGHESVGRLAAPLLAERGIPSVLFVCPGLLGDHARWTPPYREERLSPADDLRALPGLGMELGVHSWNHTRMVDLDASALEQHVRRSREALESATGVTARAFAYPYGTHDLGSRTAVAEAGYDAAFAVAREHGRYAVDRIFVQSTDSLFAFKCKLTAGYRLVSRVGGRAWKLRHGVRSAVARVRPAGAGRRA</sequence>
<proteinExistence type="predicted"/>
<keyword evidence="2" id="KW-0732">Signal</keyword>
<dbReference type="InterPro" id="IPR002509">
    <property type="entry name" value="NODB_dom"/>
</dbReference>
<protein>
    <submittedName>
        <fullName evidence="5">Polysaccharide deacetylase family protein</fullName>
        <ecNumber evidence="5">3.-.-.-</ecNumber>
    </submittedName>
</protein>
<dbReference type="InterPro" id="IPR011330">
    <property type="entry name" value="Glyco_hydro/deAcase_b/a-brl"/>
</dbReference>